<dbReference type="AlphaFoldDB" id="A0A0D9NZA7"/>
<dbReference type="STRING" id="1291518.A0A0D9NZA7"/>
<evidence type="ECO:0000313" key="3">
    <source>
        <dbReference type="Proteomes" id="UP000054544"/>
    </source>
</evidence>
<accession>A0A0D9NZA7</accession>
<evidence type="ECO:0000313" key="2">
    <source>
        <dbReference type="EMBL" id="KJK79156.1"/>
    </source>
</evidence>
<dbReference type="PROSITE" id="PS00028">
    <property type="entry name" value="ZINC_FINGER_C2H2_1"/>
    <property type="match status" value="1"/>
</dbReference>
<dbReference type="Proteomes" id="UP000054544">
    <property type="component" value="Unassembled WGS sequence"/>
</dbReference>
<keyword evidence="3" id="KW-1185">Reference proteome</keyword>
<evidence type="ECO:0000259" key="1">
    <source>
        <dbReference type="PROSITE" id="PS00028"/>
    </source>
</evidence>
<proteinExistence type="predicted"/>
<sequence>MVKVKSRCGFCGETFSLWSDRNDHLTDHFRAGFLMKDWKGCRGLEPAVALLVENAIPPYLIGTESNDADPFSASRGNNKTGYPTAGTCLAPNAYEALTANLGDYVCAMRTAGKDVCDDALRRQARLILYGDDDPWNHTPADNNQWLSMFKAGYGIGYSPSQYQETPDCLLNAHGTAFNAPLSLLSSDAVGISPFTPETIQQAVGFDASWMPSELSFLVEPNENCSAALGPDFTVPWSWQTPECLAEFRQLGLLPPPPVSSGLSMDETSNPVIGGLVIKPTQSIALSIDDNNDWTEAGQTVPMPQTCTLRASVSSSDLGTNGVFPNELFNDARFLFGTGSDTV</sequence>
<protein>
    <recommendedName>
        <fullName evidence="1">C2H2-type domain-containing protein</fullName>
    </recommendedName>
</protein>
<gene>
    <name evidence="2" type="ORF">H634G_05396</name>
</gene>
<name>A0A0D9NZA7_METAN</name>
<dbReference type="InterPro" id="IPR013087">
    <property type="entry name" value="Znf_C2H2_type"/>
</dbReference>
<feature type="domain" description="C2H2-type" evidence="1">
    <location>
        <begin position="8"/>
        <end position="28"/>
    </location>
</feature>
<organism evidence="2 3">
    <name type="scientific">Metarhizium anisopliae BRIP 53293</name>
    <dbReference type="NCBI Taxonomy" id="1291518"/>
    <lineage>
        <taxon>Eukaryota</taxon>
        <taxon>Fungi</taxon>
        <taxon>Dikarya</taxon>
        <taxon>Ascomycota</taxon>
        <taxon>Pezizomycotina</taxon>
        <taxon>Sordariomycetes</taxon>
        <taxon>Hypocreomycetidae</taxon>
        <taxon>Hypocreales</taxon>
        <taxon>Clavicipitaceae</taxon>
        <taxon>Metarhizium</taxon>
    </lineage>
</organism>
<dbReference type="EMBL" id="KE384731">
    <property type="protein sequence ID" value="KJK79156.1"/>
    <property type="molecule type" value="Genomic_DNA"/>
</dbReference>
<reference evidence="3" key="1">
    <citation type="journal article" date="2014" name="BMC Genomics">
        <title>The genome sequence of the biocontrol fungus Metarhizium anisopliae and comparative genomics of Metarhizium species.</title>
        <authorList>
            <person name="Pattemore J.A."/>
            <person name="Hane J.K."/>
            <person name="Williams A.H."/>
            <person name="Wilson B.A."/>
            <person name="Stodart B.J."/>
            <person name="Ash G.J."/>
        </authorList>
    </citation>
    <scope>NUCLEOTIDE SEQUENCE [LARGE SCALE GENOMIC DNA]</scope>
    <source>
        <strain evidence="3">BRIP 53293</strain>
    </source>
</reference>